<evidence type="ECO:0000313" key="4">
    <source>
        <dbReference type="RefSeq" id="XP_022342996.1"/>
    </source>
</evidence>
<keyword evidence="2" id="KW-0732">Signal</keyword>
<dbReference type="AlphaFoldDB" id="A0A8B8ESR8"/>
<dbReference type="RefSeq" id="XP_022342996.1">
    <property type="nucleotide sequence ID" value="XM_022487288.1"/>
</dbReference>
<dbReference type="Proteomes" id="UP000694844">
    <property type="component" value="Chromosome 5"/>
</dbReference>
<feature type="chain" id="PRO_5034750997" evidence="2">
    <location>
        <begin position="18"/>
        <end position="565"/>
    </location>
</feature>
<gene>
    <name evidence="4" type="primary">LOC111136439</name>
</gene>
<feature type="compositionally biased region" description="Basic and acidic residues" evidence="1">
    <location>
        <begin position="372"/>
        <end position="394"/>
    </location>
</feature>
<dbReference type="KEGG" id="cvn:111136439"/>
<reference evidence="4" key="1">
    <citation type="submission" date="2025-08" db="UniProtKB">
        <authorList>
            <consortium name="RefSeq"/>
        </authorList>
    </citation>
    <scope>IDENTIFICATION</scope>
    <source>
        <tissue evidence="4">Whole sample</tissue>
    </source>
</reference>
<dbReference type="GeneID" id="111136439"/>
<sequence>MACAIVVCSLIIVLVAGVEVGSVLSEGKPWIKAMSACANNDSEETSVLENETWAGQARYNMSWGVVTLHIQETEEKKNCFAIVLSLLNNTDSSNETDCLPTLSGLLKSYLLNDTQGDTCSFAEFNNHSIIDLPTPSECMVNTGNSSEYVSCTNKFQSGCKEILKGNASRLRITMNFTPTSGGNCKNESCKDQIENPESCSLVWLMEQNKFYLIVFGSLVVILDIVCICCCVKCQTRRQPLTREKDTGQEPVRRPYSEAIERIYINRDLSSQSTTYEVLTDKTQRPDTRLRIVQQNMAEDVTEASRSAKSHSGDYDLAWPGAGWSTTVSSPDVDYTHVEMINKQTMDTVPEEEIYSKQKLVWEDGNDVMKVSESKAAENDHKKSQTEAVKREQTADSRSSVSAHYSLVKIVDRKRDVETADNQTSGDYIYSKVDVNRQQQRNVQEGNQGKNEKTVQSVQHLDNGNCVNNPTARVNGSACNELPVKTTQSQVTPKHSPGGNGYSIAESMTGTVTSPLASPVEELYRNLMKRDNISTTLSDAEAEKMVDEATAILMANMNTVLLETKL</sequence>
<proteinExistence type="predicted"/>
<name>A0A8B8ESR8_CRAVI</name>
<accession>A0A8B8ESR8</accession>
<evidence type="ECO:0000256" key="1">
    <source>
        <dbReference type="SAM" id="MobiDB-lite"/>
    </source>
</evidence>
<keyword evidence="3" id="KW-1185">Reference proteome</keyword>
<evidence type="ECO:0000313" key="3">
    <source>
        <dbReference type="Proteomes" id="UP000694844"/>
    </source>
</evidence>
<dbReference type="OrthoDB" id="6211065at2759"/>
<organism evidence="3 4">
    <name type="scientific">Crassostrea virginica</name>
    <name type="common">Eastern oyster</name>
    <dbReference type="NCBI Taxonomy" id="6565"/>
    <lineage>
        <taxon>Eukaryota</taxon>
        <taxon>Metazoa</taxon>
        <taxon>Spiralia</taxon>
        <taxon>Lophotrochozoa</taxon>
        <taxon>Mollusca</taxon>
        <taxon>Bivalvia</taxon>
        <taxon>Autobranchia</taxon>
        <taxon>Pteriomorphia</taxon>
        <taxon>Ostreida</taxon>
        <taxon>Ostreoidea</taxon>
        <taxon>Ostreidae</taxon>
        <taxon>Crassostrea</taxon>
    </lineage>
</organism>
<protein>
    <submittedName>
        <fullName evidence="4">Uncharacterized protein LOC111136439 isoform X1</fullName>
    </submittedName>
</protein>
<evidence type="ECO:0000256" key="2">
    <source>
        <dbReference type="SAM" id="SignalP"/>
    </source>
</evidence>
<feature type="region of interest" description="Disordered" evidence="1">
    <location>
        <begin position="372"/>
        <end position="400"/>
    </location>
</feature>
<feature type="signal peptide" evidence="2">
    <location>
        <begin position="1"/>
        <end position="17"/>
    </location>
</feature>